<dbReference type="Proteomes" id="UP000050417">
    <property type="component" value="Unassembled WGS sequence"/>
</dbReference>
<gene>
    <name evidence="5" type="ORF">ADN00_07855</name>
</gene>
<proteinExistence type="predicted"/>
<dbReference type="STRING" id="1134406.ADN00_07855"/>
<dbReference type="SUPFAM" id="SSF46785">
    <property type="entry name" value="Winged helix' DNA-binding domain"/>
    <property type="match status" value="1"/>
</dbReference>
<accession>A0A0N8GNH1</accession>
<keyword evidence="6" id="KW-1185">Reference proteome</keyword>
<evidence type="ECO:0000256" key="3">
    <source>
        <dbReference type="ARBA" id="ARBA00023163"/>
    </source>
</evidence>
<dbReference type="PATRIC" id="fig|1134406.4.peg.2864"/>
<dbReference type="PANTHER" id="PTHR38445:SF7">
    <property type="entry name" value="GNTR-FAMILY TRANSCRIPTIONAL REGULATOR"/>
    <property type="match status" value="1"/>
</dbReference>
<dbReference type="SMART" id="SM00345">
    <property type="entry name" value="HTH_GNTR"/>
    <property type="match status" value="1"/>
</dbReference>
<dbReference type="CDD" id="cd07377">
    <property type="entry name" value="WHTH_GntR"/>
    <property type="match status" value="1"/>
</dbReference>
<reference evidence="5 6" key="1">
    <citation type="submission" date="2015-07" db="EMBL/GenBank/DDBJ databases">
        <title>Genome sequence of Ornatilinea apprima DSM 23815.</title>
        <authorList>
            <person name="Hemp J."/>
            <person name="Ward L.M."/>
            <person name="Pace L.A."/>
            <person name="Fischer W.W."/>
        </authorList>
    </citation>
    <scope>NUCLEOTIDE SEQUENCE [LARGE SCALE GENOMIC DNA]</scope>
    <source>
        <strain evidence="5 6">P3M-1</strain>
    </source>
</reference>
<dbReference type="OrthoDB" id="163333at2"/>
<sequence>MDIVISNTSGDPIYQQIFDQISAQIIKGQLPSETCLPPIRTVAKELRISVITVKRAWEELEHAGLIYTMAGKGCFVSSLQPNVLNAKRDQLAGEKLAKDLEYYKTLGLSLDEIIAMLKKIYDEG</sequence>
<dbReference type="EMBL" id="LGCL01000020">
    <property type="protein sequence ID" value="KPL78082.1"/>
    <property type="molecule type" value="Genomic_DNA"/>
</dbReference>
<evidence type="ECO:0000259" key="4">
    <source>
        <dbReference type="PROSITE" id="PS50949"/>
    </source>
</evidence>
<dbReference type="InterPro" id="IPR000524">
    <property type="entry name" value="Tscrpt_reg_HTH_GntR"/>
</dbReference>
<evidence type="ECO:0000313" key="6">
    <source>
        <dbReference type="Proteomes" id="UP000050417"/>
    </source>
</evidence>
<evidence type="ECO:0000313" key="5">
    <source>
        <dbReference type="EMBL" id="KPL78082.1"/>
    </source>
</evidence>
<comment type="caution">
    <text evidence="5">The sequence shown here is derived from an EMBL/GenBank/DDBJ whole genome shotgun (WGS) entry which is preliminary data.</text>
</comment>
<dbReference type="PROSITE" id="PS50949">
    <property type="entry name" value="HTH_GNTR"/>
    <property type="match status" value="1"/>
</dbReference>
<keyword evidence="3" id="KW-0804">Transcription</keyword>
<dbReference type="Gene3D" id="1.10.10.10">
    <property type="entry name" value="Winged helix-like DNA-binding domain superfamily/Winged helix DNA-binding domain"/>
    <property type="match status" value="1"/>
</dbReference>
<protein>
    <submittedName>
        <fullName evidence="5">GntR family transcriptional regulator</fullName>
    </submittedName>
</protein>
<dbReference type="GO" id="GO:0003700">
    <property type="term" value="F:DNA-binding transcription factor activity"/>
    <property type="evidence" value="ECO:0007669"/>
    <property type="project" value="InterPro"/>
</dbReference>
<evidence type="ECO:0000256" key="2">
    <source>
        <dbReference type="ARBA" id="ARBA00023125"/>
    </source>
</evidence>
<keyword evidence="1" id="KW-0805">Transcription regulation</keyword>
<dbReference type="AlphaFoldDB" id="A0A0N8GNH1"/>
<dbReference type="InterPro" id="IPR036390">
    <property type="entry name" value="WH_DNA-bd_sf"/>
</dbReference>
<organism evidence="5 6">
    <name type="scientific">Ornatilinea apprima</name>
    <dbReference type="NCBI Taxonomy" id="1134406"/>
    <lineage>
        <taxon>Bacteria</taxon>
        <taxon>Bacillati</taxon>
        <taxon>Chloroflexota</taxon>
        <taxon>Anaerolineae</taxon>
        <taxon>Anaerolineales</taxon>
        <taxon>Anaerolineaceae</taxon>
        <taxon>Ornatilinea</taxon>
    </lineage>
</organism>
<name>A0A0N8GNH1_9CHLR</name>
<dbReference type="InterPro" id="IPR036388">
    <property type="entry name" value="WH-like_DNA-bd_sf"/>
</dbReference>
<dbReference type="RefSeq" id="WP_075062438.1">
    <property type="nucleotide sequence ID" value="NZ_LGCL01000020.1"/>
</dbReference>
<feature type="domain" description="HTH gntR-type" evidence="4">
    <location>
        <begin position="11"/>
        <end position="79"/>
    </location>
</feature>
<dbReference type="Pfam" id="PF00392">
    <property type="entry name" value="GntR"/>
    <property type="match status" value="1"/>
</dbReference>
<keyword evidence="2" id="KW-0238">DNA-binding</keyword>
<dbReference type="GO" id="GO:0003677">
    <property type="term" value="F:DNA binding"/>
    <property type="evidence" value="ECO:0007669"/>
    <property type="project" value="UniProtKB-KW"/>
</dbReference>
<evidence type="ECO:0000256" key="1">
    <source>
        <dbReference type="ARBA" id="ARBA00023015"/>
    </source>
</evidence>
<dbReference type="PANTHER" id="PTHR38445">
    <property type="entry name" value="HTH-TYPE TRANSCRIPTIONAL REPRESSOR YTRA"/>
    <property type="match status" value="1"/>
</dbReference>